<evidence type="ECO:0000313" key="5">
    <source>
        <dbReference type="Proteomes" id="UP000799118"/>
    </source>
</evidence>
<proteinExistence type="predicted"/>
<dbReference type="Proteomes" id="UP000799118">
    <property type="component" value="Unassembled WGS sequence"/>
</dbReference>
<dbReference type="Gene3D" id="1.10.10.10">
    <property type="entry name" value="Winged helix-like DNA-binding domain superfamily/Winged helix DNA-binding domain"/>
    <property type="match status" value="1"/>
</dbReference>
<feature type="compositionally biased region" description="Basic residues" evidence="2">
    <location>
        <begin position="155"/>
        <end position="166"/>
    </location>
</feature>
<dbReference type="OrthoDB" id="1110759at2759"/>
<feature type="compositionally biased region" description="Pro residues" evidence="2">
    <location>
        <begin position="144"/>
        <end position="154"/>
    </location>
</feature>
<evidence type="ECO:0000313" key="4">
    <source>
        <dbReference type="EMBL" id="KAE9400771.1"/>
    </source>
</evidence>
<reference evidence="4" key="1">
    <citation type="journal article" date="2019" name="Environ. Microbiol.">
        <title>Fungal ecological strategies reflected in gene transcription - a case study of two litter decomposers.</title>
        <authorList>
            <person name="Barbi F."/>
            <person name="Kohler A."/>
            <person name="Barry K."/>
            <person name="Baskaran P."/>
            <person name="Daum C."/>
            <person name="Fauchery L."/>
            <person name="Ihrmark K."/>
            <person name="Kuo A."/>
            <person name="LaButti K."/>
            <person name="Lipzen A."/>
            <person name="Morin E."/>
            <person name="Grigoriev I.V."/>
            <person name="Henrissat B."/>
            <person name="Lindahl B."/>
            <person name="Martin F."/>
        </authorList>
    </citation>
    <scope>NUCLEOTIDE SEQUENCE</scope>
    <source>
        <strain evidence="4">JB14</strain>
    </source>
</reference>
<dbReference type="SUPFAM" id="SSF46785">
    <property type="entry name" value="Winged helix' DNA-binding domain"/>
    <property type="match status" value="1"/>
</dbReference>
<dbReference type="AlphaFoldDB" id="A0A6A4HSN7"/>
<accession>A0A6A4HSN7</accession>
<dbReference type="GO" id="GO:0003677">
    <property type="term" value="F:DNA binding"/>
    <property type="evidence" value="ECO:0007669"/>
    <property type="project" value="InterPro"/>
</dbReference>
<dbReference type="InterPro" id="IPR005818">
    <property type="entry name" value="Histone_H1/H5_H15"/>
</dbReference>
<feature type="compositionally biased region" description="Basic residues" evidence="2">
    <location>
        <begin position="107"/>
        <end position="128"/>
    </location>
</feature>
<protein>
    <recommendedName>
        <fullName evidence="1">Histone H1</fullName>
    </recommendedName>
</protein>
<dbReference type="PROSITE" id="PS51504">
    <property type="entry name" value="H15"/>
    <property type="match status" value="1"/>
</dbReference>
<evidence type="ECO:0000256" key="1">
    <source>
        <dbReference type="ARBA" id="ARBA00020833"/>
    </source>
</evidence>
<dbReference type="InterPro" id="IPR036390">
    <property type="entry name" value="WH_DNA-bd_sf"/>
</dbReference>
<keyword evidence="5" id="KW-1185">Reference proteome</keyword>
<dbReference type="GO" id="GO:0006334">
    <property type="term" value="P:nucleosome assembly"/>
    <property type="evidence" value="ECO:0007669"/>
    <property type="project" value="InterPro"/>
</dbReference>
<feature type="region of interest" description="Disordered" evidence="2">
    <location>
        <begin position="1"/>
        <end position="25"/>
    </location>
</feature>
<evidence type="ECO:0000256" key="2">
    <source>
        <dbReference type="SAM" id="MobiDB-lite"/>
    </source>
</evidence>
<feature type="compositionally biased region" description="Low complexity" evidence="2">
    <location>
        <begin position="129"/>
        <end position="143"/>
    </location>
</feature>
<dbReference type="EMBL" id="ML769453">
    <property type="protein sequence ID" value="KAE9400771.1"/>
    <property type="molecule type" value="Genomic_DNA"/>
</dbReference>
<feature type="region of interest" description="Disordered" evidence="2">
    <location>
        <begin position="96"/>
        <end position="166"/>
    </location>
</feature>
<dbReference type="SMART" id="SM00526">
    <property type="entry name" value="H15"/>
    <property type="match status" value="1"/>
</dbReference>
<gene>
    <name evidence="4" type="ORF">BT96DRAFT_635632</name>
</gene>
<evidence type="ECO:0000259" key="3">
    <source>
        <dbReference type="PROSITE" id="PS51504"/>
    </source>
</evidence>
<name>A0A6A4HSN7_9AGAR</name>
<organism evidence="4 5">
    <name type="scientific">Gymnopus androsaceus JB14</name>
    <dbReference type="NCBI Taxonomy" id="1447944"/>
    <lineage>
        <taxon>Eukaryota</taxon>
        <taxon>Fungi</taxon>
        <taxon>Dikarya</taxon>
        <taxon>Basidiomycota</taxon>
        <taxon>Agaricomycotina</taxon>
        <taxon>Agaricomycetes</taxon>
        <taxon>Agaricomycetidae</taxon>
        <taxon>Agaricales</taxon>
        <taxon>Marasmiineae</taxon>
        <taxon>Omphalotaceae</taxon>
        <taxon>Gymnopus</taxon>
    </lineage>
</organism>
<dbReference type="InterPro" id="IPR036388">
    <property type="entry name" value="WH-like_DNA-bd_sf"/>
</dbReference>
<feature type="domain" description="H15" evidence="3">
    <location>
        <begin position="23"/>
        <end position="102"/>
    </location>
</feature>
<dbReference type="GO" id="GO:0000786">
    <property type="term" value="C:nucleosome"/>
    <property type="evidence" value="ECO:0007669"/>
    <property type="project" value="InterPro"/>
</dbReference>
<dbReference type="Pfam" id="PF00538">
    <property type="entry name" value="Linker_histone"/>
    <property type="match status" value="1"/>
</dbReference>
<sequence length="166" mass="18849">MSARKSASAFTKAAPKKGKTSTTHPPWIDMIKECIADHREHARTGVSRPQIKNYVANKYNLEVGAAQNTQLARAINSGTERNIFVLPKVPLDVSNLLPRLSPPNLLPRKRVSLRPRKLQPKPQRRSPQPRHQSQLRPPRRLLVPVPPHAPPLPKRLPKPQRQRRSQ</sequence>